<dbReference type="InterPro" id="IPR005829">
    <property type="entry name" value="Sugar_transporter_CS"/>
</dbReference>
<dbReference type="PANTHER" id="PTHR48022">
    <property type="entry name" value="PLASTIDIC GLUCOSE TRANSPORTER 4"/>
    <property type="match status" value="1"/>
</dbReference>
<dbReference type="FunFam" id="1.20.1250.20:FF:000134">
    <property type="entry name" value="MFS sugar transporter protein"/>
    <property type="match status" value="1"/>
</dbReference>
<feature type="transmembrane region" description="Helical" evidence="7">
    <location>
        <begin position="444"/>
        <end position="464"/>
    </location>
</feature>
<evidence type="ECO:0000313" key="10">
    <source>
        <dbReference type="Proteomes" id="UP000813461"/>
    </source>
</evidence>
<sequence length="590" mass="65533">MLLHFESPNSTTPCNSMPTPHFAAHHFLTRALWFSIDGTLSTRHVFEVVGPLQHTQLVLQDLLGSVQHCSQAPCSQNSKSNPYNLSVVVFVALGTISTAYGLAIIGSTVGQPNFYTYFNLATAGEPGYDYTTNIIGALNGVNSAGAVFGCLFNAWTCEKYSRKYSMMLGSVILILGGALCAGAYDMAMFLVGRFIAGWGSGMLACAVPMYQAEISTPQTRGAMVCTTGVAYALGYTLAGWLGFACFFLPADSPHAQFAWRFPLAFQCVFPLMVLMGWGFIPFSPRWLLQQDRRDDAFDVVCRLHLTPEDLENIKAKEELLLMEKQFELDKSLNVRPFELFRTPANRRRALVGTLMLWGHQFLGIFVLTNYGVLIYASLGLTGYVPLLLNACWTSFTIIGNIWTAFYIDRFGRRTFLLIGSIGCTTCVIFLCALTAEYLNTDNIAGLRAAVFFIFFYIFWWCFFLDATQYVYIAEIFPNHLRPQGVALGISAFYLGSEVTLVAAPIALNEIGWKFYLVLICPSIVYIVLLYLLFPGTKGRTLEEIGALFGDEHIASQWYGLSEAEKQEIRNEALKMNAGHGDGFASRTERV</sequence>
<dbReference type="InterPro" id="IPR005828">
    <property type="entry name" value="MFS_sugar_transport-like"/>
</dbReference>
<evidence type="ECO:0000256" key="2">
    <source>
        <dbReference type="ARBA" id="ARBA00010992"/>
    </source>
</evidence>
<keyword evidence="6 7" id="KW-0472">Membrane</keyword>
<evidence type="ECO:0000256" key="1">
    <source>
        <dbReference type="ARBA" id="ARBA00004141"/>
    </source>
</evidence>
<evidence type="ECO:0000256" key="7">
    <source>
        <dbReference type="SAM" id="Phobius"/>
    </source>
</evidence>
<dbReference type="Pfam" id="PF00083">
    <property type="entry name" value="Sugar_tr"/>
    <property type="match status" value="1"/>
</dbReference>
<feature type="domain" description="Major facilitator superfamily (MFS) profile" evidence="8">
    <location>
        <begin position="87"/>
        <end position="537"/>
    </location>
</feature>
<evidence type="ECO:0000259" key="8">
    <source>
        <dbReference type="PROSITE" id="PS50850"/>
    </source>
</evidence>
<evidence type="ECO:0000256" key="6">
    <source>
        <dbReference type="ARBA" id="ARBA00023136"/>
    </source>
</evidence>
<dbReference type="PRINTS" id="PR00171">
    <property type="entry name" value="SUGRTRNSPORT"/>
</dbReference>
<dbReference type="GO" id="GO:0016020">
    <property type="term" value="C:membrane"/>
    <property type="evidence" value="ECO:0007669"/>
    <property type="project" value="UniProtKB-SubCell"/>
</dbReference>
<dbReference type="PROSITE" id="PS00216">
    <property type="entry name" value="SUGAR_TRANSPORT_1"/>
    <property type="match status" value="1"/>
</dbReference>
<proteinExistence type="inferred from homology"/>
<evidence type="ECO:0000313" key="9">
    <source>
        <dbReference type="EMBL" id="KAH7091435.1"/>
    </source>
</evidence>
<keyword evidence="3" id="KW-0813">Transport</keyword>
<feature type="transmembrane region" description="Helical" evidence="7">
    <location>
        <begin position="164"/>
        <end position="184"/>
    </location>
</feature>
<reference evidence="9" key="1">
    <citation type="journal article" date="2021" name="Nat. Commun.">
        <title>Genetic determinants of endophytism in the Arabidopsis root mycobiome.</title>
        <authorList>
            <person name="Mesny F."/>
            <person name="Miyauchi S."/>
            <person name="Thiergart T."/>
            <person name="Pickel B."/>
            <person name="Atanasova L."/>
            <person name="Karlsson M."/>
            <person name="Huettel B."/>
            <person name="Barry K.W."/>
            <person name="Haridas S."/>
            <person name="Chen C."/>
            <person name="Bauer D."/>
            <person name="Andreopoulos W."/>
            <person name="Pangilinan J."/>
            <person name="LaButti K."/>
            <person name="Riley R."/>
            <person name="Lipzen A."/>
            <person name="Clum A."/>
            <person name="Drula E."/>
            <person name="Henrissat B."/>
            <person name="Kohler A."/>
            <person name="Grigoriev I.V."/>
            <person name="Martin F.M."/>
            <person name="Hacquard S."/>
        </authorList>
    </citation>
    <scope>NUCLEOTIDE SEQUENCE</scope>
    <source>
        <strain evidence="9">MPI-SDFR-AT-0120</strain>
    </source>
</reference>
<dbReference type="PANTHER" id="PTHR48022:SF38">
    <property type="entry name" value="MAJOR FACILITATOR SUPERFAMILY (MFS) PROFILE DOMAIN-CONTAINING PROTEIN-RELATED"/>
    <property type="match status" value="1"/>
</dbReference>
<keyword evidence="5 7" id="KW-1133">Transmembrane helix</keyword>
<dbReference type="SUPFAM" id="SSF103473">
    <property type="entry name" value="MFS general substrate transporter"/>
    <property type="match status" value="1"/>
</dbReference>
<feature type="transmembrane region" description="Helical" evidence="7">
    <location>
        <begin position="512"/>
        <end position="533"/>
    </location>
</feature>
<feature type="transmembrane region" description="Helical" evidence="7">
    <location>
        <begin position="485"/>
        <end position="506"/>
    </location>
</feature>
<evidence type="ECO:0000256" key="4">
    <source>
        <dbReference type="ARBA" id="ARBA00022692"/>
    </source>
</evidence>
<dbReference type="GO" id="GO:0005351">
    <property type="term" value="F:carbohydrate:proton symporter activity"/>
    <property type="evidence" value="ECO:0007669"/>
    <property type="project" value="TreeGrafter"/>
</dbReference>
<dbReference type="AlphaFoldDB" id="A0A8K0RBL8"/>
<name>A0A8K0RBL8_9PLEO</name>
<feature type="transmembrane region" description="Helical" evidence="7">
    <location>
        <begin position="85"/>
        <end position="110"/>
    </location>
</feature>
<feature type="transmembrane region" description="Helical" evidence="7">
    <location>
        <begin position="190"/>
        <end position="210"/>
    </location>
</feature>
<dbReference type="EMBL" id="JAGMVJ010000004">
    <property type="protein sequence ID" value="KAH7091435.1"/>
    <property type="molecule type" value="Genomic_DNA"/>
</dbReference>
<evidence type="ECO:0000256" key="5">
    <source>
        <dbReference type="ARBA" id="ARBA00022989"/>
    </source>
</evidence>
<feature type="transmembrane region" description="Helical" evidence="7">
    <location>
        <begin position="414"/>
        <end position="438"/>
    </location>
</feature>
<feature type="transmembrane region" description="Helical" evidence="7">
    <location>
        <begin position="349"/>
        <end position="376"/>
    </location>
</feature>
<feature type="transmembrane region" description="Helical" evidence="7">
    <location>
        <begin position="222"/>
        <end position="243"/>
    </location>
</feature>
<organism evidence="9 10">
    <name type="scientific">Paraphoma chrysanthemicola</name>
    <dbReference type="NCBI Taxonomy" id="798071"/>
    <lineage>
        <taxon>Eukaryota</taxon>
        <taxon>Fungi</taxon>
        <taxon>Dikarya</taxon>
        <taxon>Ascomycota</taxon>
        <taxon>Pezizomycotina</taxon>
        <taxon>Dothideomycetes</taxon>
        <taxon>Pleosporomycetidae</taxon>
        <taxon>Pleosporales</taxon>
        <taxon>Pleosporineae</taxon>
        <taxon>Phaeosphaeriaceae</taxon>
        <taxon>Paraphoma</taxon>
    </lineage>
</organism>
<dbReference type="OrthoDB" id="6612291at2759"/>
<comment type="caution">
    <text evidence="9">The sequence shown here is derived from an EMBL/GenBank/DDBJ whole genome shotgun (WGS) entry which is preliminary data.</text>
</comment>
<dbReference type="InterPro" id="IPR003663">
    <property type="entry name" value="Sugar/inositol_transpt"/>
</dbReference>
<gene>
    <name evidence="9" type="ORF">FB567DRAFT_617026</name>
</gene>
<dbReference type="InterPro" id="IPR050360">
    <property type="entry name" value="MFS_Sugar_Transporters"/>
</dbReference>
<dbReference type="Proteomes" id="UP000813461">
    <property type="component" value="Unassembled WGS sequence"/>
</dbReference>
<accession>A0A8K0RBL8</accession>
<dbReference type="InterPro" id="IPR036259">
    <property type="entry name" value="MFS_trans_sf"/>
</dbReference>
<dbReference type="PROSITE" id="PS50850">
    <property type="entry name" value="MFS"/>
    <property type="match status" value="1"/>
</dbReference>
<evidence type="ECO:0000256" key="3">
    <source>
        <dbReference type="ARBA" id="ARBA00022448"/>
    </source>
</evidence>
<feature type="transmembrane region" description="Helical" evidence="7">
    <location>
        <begin position="130"/>
        <end position="152"/>
    </location>
</feature>
<keyword evidence="4 7" id="KW-0812">Transmembrane</keyword>
<feature type="transmembrane region" description="Helical" evidence="7">
    <location>
        <begin position="263"/>
        <end position="283"/>
    </location>
</feature>
<comment type="subcellular location">
    <subcellularLocation>
        <location evidence="1">Membrane</location>
        <topology evidence="1">Multi-pass membrane protein</topology>
    </subcellularLocation>
</comment>
<protein>
    <submittedName>
        <fullName evidence="9">MFS transporter</fullName>
    </submittedName>
</protein>
<dbReference type="Gene3D" id="1.20.1250.20">
    <property type="entry name" value="MFS general substrate transporter like domains"/>
    <property type="match status" value="1"/>
</dbReference>
<keyword evidence="10" id="KW-1185">Reference proteome</keyword>
<dbReference type="InterPro" id="IPR020846">
    <property type="entry name" value="MFS_dom"/>
</dbReference>
<feature type="transmembrane region" description="Helical" evidence="7">
    <location>
        <begin position="382"/>
        <end position="407"/>
    </location>
</feature>
<comment type="similarity">
    <text evidence="2">Belongs to the major facilitator superfamily. Sugar transporter (TC 2.A.1.1) family.</text>
</comment>